<evidence type="ECO:0000256" key="6">
    <source>
        <dbReference type="PIRSR" id="PIRSR000337-1"/>
    </source>
</evidence>
<evidence type="ECO:0000256" key="3">
    <source>
        <dbReference type="ARBA" id="ARBA00023002"/>
    </source>
</evidence>
<evidence type="ECO:0000256" key="1">
    <source>
        <dbReference type="ARBA" id="ARBA00022630"/>
    </source>
</evidence>
<feature type="binding site" evidence="6">
    <location>
        <position position="221"/>
    </location>
    <ligand>
        <name>FMN</name>
        <dbReference type="ChEBI" id="CHEBI:58210"/>
    </ligand>
</feature>
<dbReference type="AlphaFoldDB" id="A0A1M4SLK9"/>
<dbReference type="PANTHER" id="PTHR30011:SF16">
    <property type="entry name" value="C2H2 FINGER DOMAIN TRANSCRIPTION FACTOR (EUROFUNG)-RELATED"/>
    <property type="match status" value="1"/>
</dbReference>
<protein>
    <submittedName>
        <fullName evidence="8">FMN-dependent oxidoreductase, nitrilotriacetate monooxygenase family</fullName>
    </submittedName>
</protein>
<dbReference type="OrthoDB" id="4505903at2"/>
<dbReference type="SUPFAM" id="SSF51679">
    <property type="entry name" value="Bacterial luciferase-like"/>
    <property type="match status" value="1"/>
</dbReference>
<name>A0A1M4SLK9_9BURK</name>
<dbReference type="EMBL" id="FQUZ01000001">
    <property type="protein sequence ID" value="SHE33100.1"/>
    <property type="molecule type" value="Genomic_DNA"/>
</dbReference>
<keyword evidence="9" id="KW-1185">Reference proteome</keyword>
<gene>
    <name evidence="8" type="ORF">SAMN02745117_00149</name>
</gene>
<dbReference type="PIRSF" id="PIRSF000337">
    <property type="entry name" value="NTA_MOA"/>
    <property type="match status" value="1"/>
</dbReference>
<feature type="binding site" evidence="6">
    <location>
        <position position="59"/>
    </location>
    <ligand>
        <name>FMN</name>
        <dbReference type="ChEBI" id="CHEBI:58210"/>
    </ligand>
</feature>
<dbReference type="Gene3D" id="3.20.20.30">
    <property type="entry name" value="Luciferase-like domain"/>
    <property type="match status" value="1"/>
</dbReference>
<keyword evidence="2 6" id="KW-0288">FMN</keyword>
<feature type="binding site" evidence="6">
    <location>
        <position position="146"/>
    </location>
    <ligand>
        <name>FMN</name>
        <dbReference type="ChEBI" id="CHEBI:58210"/>
    </ligand>
</feature>
<dbReference type="InterPro" id="IPR011251">
    <property type="entry name" value="Luciferase-like_dom"/>
</dbReference>
<keyword evidence="3" id="KW-0560">Oxidoreductase</keyword>
<evidence type="ECO:0000313" key="8">
    <source>
        <dbReference type="EMBL" id="SHE33100.1"/>
    </source>
</evidence>
<evidence type="ECO:0000256" key="5">
    <source>
        <dbReference type="ARBA" id="ARBA00033748"/>
    </source>
</evidence>
<keyword evidence="4 8" id="KW-0503">Monooxygenase</keyword>
<dbReference type="CDD" id="cd01095">
    <property type="entry name" value="Nitrilotriacetate_monoxgenase"/>
    <property type="match status" value="1"/>
</dbReference>
<keyword evidence="1 6" id="KW-0285">Flavoprotein</keyword>
<dbReference type="GO" id="GO:0004497">
    <property type="term" value="F:monooxygenase activity"/>
    <property type="evidence" value="ECO:0007669"/>
    <property type="project" value="UniProtKB-KW"/>
</dbReference>
<evidence type="ECO:0000256" key="4">
    <source>
        <dbReference type="ARBA" id="ARBA00023033"/>
    </source>
</evidence>
<comment type="similarity">
    <text evidence="5">Belongs to the NtaA/SnaA/DszA monooxygenase family.</text>
</comment>
<dbReference type="InterPro" id="IPR051260">
    <property type="entry name" value="Diverse_substr_monoxygenases"/>
</dbReference>
<dbReference type="Pfam" id="PF00296">
    <property type="entry name" value="Bac_luciferase"/>
    <property type="match status" value="1"/>
</dbReference>
<evidence type="ECO:0000259" key="7">
    <source>
        <dbReference type="Pfam" id="PF00296"/>
    </source>
</evidence>
<dbReference type="Proteomes" id="UP000184327">
    <property type="component" value="Unassembled WGS sequence"/>
</dbReference>
<organism evidence="8 9">
    <name type="scientific">Lampropedia hyalina DSM 16112</name>
    <dbReference type="NCBI Taxonomy" id="1122156"/>
    <lineage>
        <taxon>Bacteria</taxon>
        <taxon>Pseudomonadati</taxon>
        <taxon>Pseudomonadota</taxon>
        <taxon>Betaproteobacteria</taxon>
        <taxon>Burkholderiales</taxon>
        <taxon>Comamonadaceae</taxon>
        <taxon>Lampropedia</taxon>
    </lineage>
</organism>
<feature type="binding site" evidence="6">
    <location>
        <position position="150"/>
    </location>
    <ligand>
        <name>FMN</name>
        <dbReference type="ChEBI" id="CHEBI:58210"/>
    </ligand>
</feature>
<evidence type="ECO:0000313" key="9">
    <source>
        <dbReference type="Proteomes" id="UP000184327"/>
    </source>
</evidence>
<dbReference type="RefSeq" id="WP_073353413.1">
    <property type="nucleotide sequence ID" value="NZ_FQUZ01000001.1"/>
</dbReference>
<reference evidence="8 9" key="1">
    <citation type="submission" date="2016-11" db="EMBL/GenBank/DDBJ databases">
        <authorList>
            <person name="Jaros S."/>
            <person name="Januszkiewicz K."/>
            <person name="Wedrychowicz H."/>
        </authorList>
    </citation>
    <scope>NUCLEOTIDE SEQUENCE [LARGE SCALE GENOMIC DNA]</scope>
    <source>
        <strain evidence="8 9">DSM 16112</strain>
    </source>
</reference>
<evidence type="ECO:0000256" key="2">
    <source>
        <dbReference type="ARBA" id="ARBA00022643"/>
    </source>
</evidence>
<dbReference type="InterPro" id="IPR036661">
    <property type="entry name" value="Luciferase-like_sf"/>
</dbReference>
<dbReference type="InterPro" id="IPR016215">
    <property type="entry name" value="NTA_MOA"/>
</dbReference>
<dbReference type="PANTHER" id="PTHR30011">
    <property type="entry name" value="ALKANESULFONATE MONOOXYGENASE-RELATED"/>
    <property type="match status" value="1"/>
</dbReference>
<dbReference type="NCBIfam" id="TIGR03860">
    <property type="entry name" value="FMN_nitrolo"/>
    <property type="match status" value="1"/>
</dbReference>
<sequence>MPAIPPRQLHLNANVFATGRHSTGWRQHTPPVWPSDIDHFIAIARAAEAATFDAIFFSDQPGLAPNASERPWTALDPVILQTALARETTHIGLVATASTTFEQPYSLARRFASLAHASGGRAAWNIVTTHHAGVAGNYGLSELPEHATRYARAEEFVALVKQLWASWESGAISADVASEKYLDLAKVHPVSHQGEFFAHEGRFPVPPAPGGRPMLFQAGDSSASRDLGARHADALFTVQRTLADGLDFRRDVNERARRFGRDPSDLLVLPGLLVVLGDTEQAAHHNKEALDAQLDIVSEHQKLARLFGVEPGQLPLDEPFPSKLNLLEDWKSPQTKGFAAGLLHEAQANGWTVRQAIARNPGGHRVVIGAPEQIADDIEQWFREGAADGFNLNFDLYPDHLVTFGEQVVPLLRQRGLFRSAYEGRTLHQHLGLASI</sequence>
<accession>A0A1M4SLK9</accession>
<dbReference type="GO" id="GO:0016705">
    <property type="term" value="F:oxidoreductase activity, acting on paired donors, with incorporation or reduction of molecular oxygen"/>
    <property type="evidence" value="ECO:0007669"/>
    <property type="project" value="InterPro"/>
</dbReference>
<feature type="binding site" evidence="6">
    <location>
        <position position="96"/>
    </location>
    <ligand>
        <name>FMN</name>
        <dbReference type="ChEBI" id="CHEBI:58210"/>
    </ligand>
</feature>
<feature type="domain" description="Luciferase-like" evidence="7">
    <location>
        <begin position="26"/>
        <end position="385"/>
    </location>
</feature>
<dbReference type="STRING" id="1122156.SAMN02745117_00149"/>
<proteinExistence type="inferred from homology"/>